<keyword evidence="1" id="KW-0732">Signal</keyword>
<organism evidence="2 3">
    <name type="scientific">Diversispora epigaea</name>
    <dbReference type="NCBI Taxonomy" id="1348612"/>
    <lineage>
        <taxon>Eukaryota</taxon>
        <taxon>Fungi</taxon>
        <taxon>Fungi incertae sedis</taxon>
        <taxon>Mucoromycota</taxon>
        <taxon>Glomeromycotina</taxon>
        <taxon>Glomeromycetes</taxon>
        <taxon>Diversisporales</taxon>
        <taxon>Diversisporaceae</taxon>
        <taxon>Diversispora</taxon>
    </lineage>
</organism>
<keyword evidence="3" id="KW-1185">Reference proteome</keyword>
<evidence type="ECO:0000313" key="3">
    <source>
        <dbReference type="Proteomes" id="UP000266861"/>
    </source>
</evidence>
<gene>
    <name evidence="2" type="ORF">Glove_585g41</name>
</gene>
<dbReference type="Proteomes" id="UP000266861">
    <property type="component" value="Unassembled WGS sequence"/>
</dbReference>
<evidence type="ECO:0000256" key="1">
    <source>
        <dbReference type="SAM" id="SignalP"/>
    </source>
</evidence>
<comment type="caution">
    <text evidence="2">The sequence shown here is derived from an EMBL/GenBank/DDBJ whole genome shotgun (WGS) entry which is preliminary data.</text>
</comment>
<dbReference type="EMBL" id="PQFF01000492">
    <property type="protein sequence ID" value="RHZ47329.1"/>
    <property type="molecule type" value="Genomic_DNA"/>
</dbReference>
<dbReference type="OrthoDB" id="2370796at2759"/>
<name>A0A397GB63_9GLOM</name>
<sequence>MMTKSKIFTFLAALLLICLVFSQASPLPRAVGDKAVVSLPKVDGKITFTQIDATHVKAEGQLHKGIEENKPDDYFVQLASLPKKSFTELGIKIKVPGTDPWSASDSGLVGQLIGLDLKILHKSEILDSEKITKA</sequence>
<feature type="signal peptide" evidence="1">
    <location>
        <begin position="1"/>
        <end position="24"/>
    </location>
</feature>
<reference evidence="2 3" key="1">
    <citation type="submission" date="2018-08" db="EMBL/GenBank/DDBJ databases">
        <title>Genome and evolution of the arbuscular mycorrhizal fungus Diversispora epigaea (formerly Glomus versiforme) and its bacterial endosymbionts.</title>
        <authorList>
            <person name="Sun X."/>
            <person name="Fei Z."/>
            <person name="Harrison M."/>
        </authorList>
    </citation>
    <scope>NUCLEOTIDE SEQUENCE [LARGE SCALE GENOMIC DNA]</scope>
    <source>
        <strain evidence="2 3">IT104</strain>
    </source>
</reference>
<accession>A0A397GB63</accession>
<proteinExistence type="predicted"/>
<feature type="chain" id="PRO_5017404886" evidence="1">
    <location>
        <begin position="25"/>
        <end position="134"/>
    </location>
</feature>
<dbReference type="AlphaFoldDB" id="A0A397GB63"/>
<protein>
    <submittedName>
        <fullName evidence="2">Uncharacterized protein</fullName>
    </submittedName>
</protein>
<evidence type="ECO:0000313" key="2">
    <source>
        <dbReference type="EMBL" id="RHZ47329.1"/>
    </source>
</evidence>